<keyword evidence="1" id="KW-0596">Phosphopantetheine</keyword>
<organism evidence="4 5">
    <name type="scientific">Ramlibacter pinisoli</name>
    <dbReference type="NCBI Taxonomy" id="2682844"/>
    <lineage>
        <taxon>Bacteria</taxon>
        <taxon>Pseudomonadati</taxon>
        <taxon>Pseudomonadota</taxon>
        <taxon>Betaproteobacteria</taxon>
        <taxon>Burkholderiales</taxon>
        <taxon>Comamonadaceae</taxon>
        <taxon>Ramlibacter</taxon>
    </lineage>
</organism>
<dbReference type="AlphaFoldDB" id="A0A6N8J0S6"/>
<sequence>MATSTFDRLAALVAQQHAVDPTALTPATGLADAGLDSLAVAELLFTIEDTFGVNLGDMDVTDVPATVGEVVALIDSKLAPA</sequence>
<evidence type="ECO:0000259" key="3">
    <source>
        <dbReference type="PROSITE" id="PS50075"/>
    </source>
</evidence>
<comment type="caution">
    <text evidence="4">The sequence shown here is derived from an EMBL/GenBank/DDBJ whole genome shotgun (WGS) entry which is preliminary data.</text>
</comment>
<dbReference type="Proteomes" id="UP000469385">
    <property type="component" value="Unassembled WGS sequence"/>
</dbReference>
<dbReference type="PROSITE" id="PS00012">
    <property type="entry name" value="PHOSPHOPANTETHEINE"/>
    <property type="match status" value="1"/>
</dbReference>
<dbReference type="InterPro" id="IPR009081">
    <property type="entry name" value="PP-bd_ACP"/>
</dbReference>
<dbReference type="InterPro" id="IPR006162">
    <property type="entry name" value="Ppantetheine_attach_site"/>
</dbReference>
<dbReference type="RefSeq" id="WP_157400996.1">
    <property type="nucleotide sequence ID" value="NZ_WSEL01000011.1"/>
</dbReference>
<evidence type="ECO:0000256" key="1">
    <source>
        <dbReference type="ARBA" id="ARBA00022450"/>
    </source>
</evidence>
<accession>A0A6N8J0S6</accession>
<dbReference type="InterPro" id="IPR036736">
    <property type="entry name" value="ACP-like_sf"/>
</dbReference>
<reference evidence="4 5" key="1">
    <citation type="submission" date="2019-12" db="EMBL/GenBank/DDBJ databases">
        <authorList>
            <person name="Huq M.A."/>
        </authorList>
    </citation>
    <scope>NUCLEOTIDE SEQUENCE [LARGE SCALE GENOMIC DNA]</scope>
    <source>
        <strain evidence="4 5">MAH-25</strain>
    </source>
</reference>
<dbReference type="SUPFAM" id="SSF47336">
    <property type="entry name" value="ACP-like"/>
    <property type="match status" value="1"/>
</dbReference>
<keyword evidence="2" id="KW-0597">Phosphoprotein</keyword>
<dbReference type="Pfam" id="PF00550">
    <property type="entry name" value="PP-binding"/>
    <property type="match status" value="1"/>
</dbReference>
<dbReference type="SMART" id="SM00823">
    <property type="entry name" value="PKS_PP"/>
    <property type="match status" value="1"/>
</dbReference>
<name>A0A6N8J0S6_9BURK</name>
<keyword evidence="5" id="KW-1185">Reference proteome</keyword>
<dbReference type="Gene3D" id="1.10.1200.10">
    <property type="entry name" value="ACP-like"/>
    <property type="match status" value="1"/>
</dbReference>
<evidence type="ECO:0000256" key="2">
    <source>
        <dbReference type="ARBA" id="ARBA00022553"/>
    </source>
</evidence>
<dbReference type="InterPro" id="IPR020806">
    <property type="entry name" value="PKS_PP-bd"/>
</dbReference>
<gene>
    <name evidence="4" type="ORF">GON04_25790</name>
</gene>
<dbReference type="PROSITE" id="PS50075">
    <property type="entry name" value="CARRIER"/>
    <property type="match status" value="1"/>
</dbReference>
<evidence type="ECO:0000313" key="4">
    <source>
        <dbReference type="EMBL" id="MVQ32891.1"/>
    </source>
</evidence>
<protein>
    <submittedName>
        <fullName evidence="4">Acyl carrier protein</fullName>
    </submittedName>
</protein>
<feature type="domain" description="Carrier" evidence="3">
    <location>
        <begin position="3"/>
        <end position="78"/>
    </location>
</feature>
<dbReference type="GO" id="GO:0031177">
    <property type="term" value="F:phosphopantetheine binding"/>
    <property type="evidence" value="ECO:0007669"/>
    <property type="project" value="InterPro"/>
</dbReference>
<dbReference type="EMBL" id="WSEL01000011">
    <property type="protein sequence ID" value="MVQ32891.1"/>
    <property type="molecule type" value="Genomic_DNA"/>
</dbReference>
<proteinExistence type="predicted"/>
<evidence type="ECO:0000313" key="5">
    <source>
        <dbReference type="Proteomes" id="UP000469385"/>
    </source>
</evidence>